<dbReference type="PROSITE" id="PS50297">
    <property type="entry name" value="ANK_REP_REGION"/>
    <property type="match status" value="1"/>
</dbReference>
<keyword evidence="2 3" id="KW-0040">ANK repeat</keyword>
<dbReference type="InterPro" id="IPR036770">
    <property type="entry name" value="Ankyrin_rpt-contain_sf"/>
</dbReference>
<dbReference type="Proteomes" id="UP001203297">
    <property type="component" value="Unassembled WGS sequence"/>
</dbReference>
<feature type="repeat" description="ANK" evidence="3">
    <location>
        <begin position="116"/>
        <end position="144"/>
    </location>
</feature>
<dbReference type="PANTHER" id="PTHR24171:SF9">
    <property type="entry name" value="ANKYRIN REPEAT DOMAIN-CONTAINING PROTEIN 39"/>
    <property type="match status" value="1"/>
</dbReference>
<gene>
    <name evidence="4" type="ORF">B0F90DRAFT_1819983</name>
</gene>
<evidence type="ECO:0000256" key="3">
    <source>
        <dbReference type="PROSITE-ProRule" id="PRU00023"/>
    </source>
</evidence>
<evidence type="ECO:0000256" key="2">
    <source>
        <dbReference type="ARBA" id="ARBA00023043"/>
    </source>
</evidence>
<dbReference type="AlphaFoldDB" id="A0AAD4M103"/>
<accession>A0AAD4M103</accession>
<keyword evidence="1" id="KW-0677">Repeat</keyword>
<dbReference type="SUPFAM" id="SSF48403">
    <property type="entry name" value="Ankyrin repeat"/>
    <property type="match status" value="1"/>
</dbReference>
<protein>
    <submittedName>
        <fullName evidence="4">Ankyrin repeat-containing domain protein</fullName>
    </submittedName>
</protein>
<keyword evidence="5" id="KW-1185">Reference proteome</keyword>
<dbReference type="PANTHER" id="PTHR24171">
    <property type="entry name" value="ANKYRIN REPEAT DOMAIN-CONTAINING PROTEIN 39-RELATED"/>
    <property type="match status" value="1"/>
</dbReference>
<name>A0AAD4M103_9AGAM</name>
<evidence type="ECO:0000256" key="1">
    <source>
        <dbReference type="ARBA" id="ARBA00022737"/>
    </source>
</evidence>
<comment type="caution">
    <text evidence="4">The sequence shown here is derived from an EMBL/GenBank/DDBJ whole genome shotgun (WGS) entry which is preliminary data.</text>
</comment>
<organism evidence="4 5">
    <name type="scientific">Multifurca ochricompacta</name>
    <dbReference type="NCBI Taxonomy" id="376703"/>
    <lineage>
        <taxon>Eukaryota</taxon>
        <taxon>Fungi</taxon>
        <taxon>Dikarya</taxon>
        <taxon>Basidiomycota</taxon>
        <taxon>Agaricomycotina</taxon>
        <taxon>Agaricomycetes</taxon>
        <taxon>Russulales</taxon>
        <taxon>Russulaceae</taxon>
        <taxon>Multifurca</taxon>
    </lineage>
</organism>
<dbReference type="EMBL" id="WTXG01000049">
    <property type="protein sequence ID" value="KAI0296306.1"/>
    <property type="molecule type" value="Genomic_DNA"/>
</dbReference>
<dbReference type="Gene3D" id="1.25.40.20">
    <property type="entry name" value="Ankyrin repeat-containing domain"/>
    <property type="match status" value="1"/>
</dbReference>
<dbReference type="SMART" id="SM00248">
    <property type="entry name" value="ANK"/>
    <property type="match status" value="4"/>
</dbReference>
<evidence type="ECO:0000313" key="4">
    <source>
        <dbReference type="EMBL" id="KAI0296306.1"/>
    </source>
</evidence>
<reference evidence="4" key="1">
    <citation type="journal article" date="2022" name="New Phytol.">
        <title>Evolutionary transition to the ectomycorrhizal habit in the genomes of a hyperdiverse lineage of mushroom-forming fungi.</title>
        <authorList>
            <person name="Looney B."/>
            <person name="Miyauchi S."/>
            <person name="Morin E."/>
            <person name="Drula E."/>
            <person name="Courty P.E."/>
            <person name="Kohler A."/>
            <person name="Kuo A."/>
            <person name="LaButti K."/>
            <person name="Pangilinan J."/>
            <person name="Lipzen A."/>
            <person name="Riley R."/>
            <person name="Andreopoulos W."/>
            <person name="He G."/>
            <person name="Johnson J."/>
            <person name="Nolan M."/>
            <person name="Tritt A."/>
            <person name="Barry K.W."/>
            <person name="Grigoriev I.V."/>
            <person name="Nagy L.G."/>
            <person name="Hibbett D."/>
            <person name="Henrissat B."/>
            <person name="Matheny P.B."/>
            <person name="Labbe J."/>
            <person name="Martin F.M."/>
        </authorList>
    </citation>
    <scope>NUCLEOTIDE SEQUENCE</scope>
    <source>
        <strain evidence="4">BPL690</strain>
    </source>
</reference>
<dbReference type="PROSITE" id="PS50088">
    <property type="entry name" value="ANK_REPEAT"/>
    <property type="match status" value="2"/>
</dbReference>
<dbReference type="InterPro" id="IPR002110">
    <property type="entry name" value="Ankyrin_rpt"/>
</dbReference>
<feature type="repeat" description="ANK" evidence="3">
    <location>
        <begin position="84"/>
        <end position="111"/>
    </location>
</feature>
<dbReference type="Pfam" id="PF12796">
    <property type="entry name" value="Ank_2"/>
    <property type="match status" value="1"/>
</dbReference>
<sequence>MEDTNTHEKQVPRVLDLRVTVSITSDPEVSFTRRLIPRGLRELVLQFYVAHELVLFDHSLELTMWVLDHGADINAKGNFFGYVLQAAAPKGDLEMVKWLLGHGADVNVEGGYYGYPLQVVADKGHVEIVKSLLDCGAGVNAEGGRYGYPLQAVADNRDVEIEKWLIEHGARINV</sequence>
<evidence type="ECO:0000313" key="5">
    <source>
        <dbReference type="Proteomes" id="UP001203297"/>
    </source>
</evidence>
<proteinExistence type="predicted"/>